<name>A0A0B4HKD3_METGA</name>
<organism evidence="2 3">
    <name type="scientific">Metarhizium guizhouense (strain ARSEF 977)</name>
    <dbReference type="NCBI Taxonomy" id="1276136"/>
    <lineage>
        <taxon>Eukaryota</taxon>
        <taxon>Fungi</taxon>
        <taxon>Dikarya</taxon>
        <taxon>Ascomycota</taxon>
        <taxon>Pezizomycotina</taxon>
        <taxon>Sordariomycetes</taxon>
        <taxon>Hypocreomycetidae</taxon>
        <taxon>Hypocreales</taxon>
        <taxon>Clavicipitaceae</taxon>
        <taxon>Metarhizium</taxon>
    </lineage>
</organism>
<dbReference type="GO" id="GO:0008081">
    <property type="term" value="F:phosphoric diester hydrolase activity"/>
    <property type="evidence" value="ECO:0007669"/>
    <property type="project" value="InterPro"/>
</dbReference>
<dbReference type="Pfam" id="PF03009">
    <property type="entry name" value="GDPD"/>
    <property type="match status" value="1"/>
</dbReference>
<dbReference type="HOGENOM" id="CLU_030006_1_2_1"/>
<evidence type="ECO:0000259" key="1">
    <source>
        <dbReference type="PROSITE" id="PS51704"/>
    </source>
</evidence>
<accession>A0A0B4HKD3</accession>
<feature type="domain" description="GP-PDE" evidence="1">
    <location>
        <begin position="102"/>
        <end position="356"/>
    </location>
</feature>
<sequence>MNLASRTPSLISHLQKHYTPSVLILSTTPVSRFHTVPASKLRLRRRPVRDWPLKDDAGHIVIVKMADEKDTLQQGGDISWNVPEAPWATARPSKRDAARFLPQAIAHRGYKASWPENTMGAFKGAVEVGAHAIETDVHLSRDGVAVLSHDATLTRCFGIDKKLADCDWEYLSTVETLREPKQGLPRLQDLLEWLVEADKLQGDEHNHRPWVLLDIKLDDDAQDLLNAISSAIAQVPASTPWQGRIVLGCWNASVLKASRRTLPDYPVAHIGFSLSYARHFLPIPNMGFNMAFHTLVRPYQGRRFMRDVRAARRPLYAWTVNHPRWMRWCVERNVRGGGSVVDGVVTDDPRLYLDVCRRYEDGMDAGAPGRDDRGSLGQTVGLAVDIVKRHVLAKLFFWYRKHVQGKLDDLDGKTKRQGGDICGYDDLRHDTTQISWPVVIYYFIKTVSCYEWVARPSVSRSAQCFL</sequence>
<dbReference type="Gene3D" id="3.20.20.190">
    <property type="entry name" value="Phosphatidylinositol (PI) phosphodiesterase"/>
    <property type="match status" value="1"/>
</dbReference>
<evidence type="ECO:0000313" key="2">
    <source>
        <dbReference type="EMBL" id="KID90391.1"/>
    </source>
</evidence>
<protein>
    <submittedName>
        <fullName evidence="2">Transcriptional activator protein acu-15</fullName>
    </submittedName>
</protein>
<evidence type="ECO:0000313" key="3">
    <source>
        <dbReference type="Proteomes" id="UP000031192"/>
    </source>
</evidence>
<dbReference type="PANTHER" id="PTHR43805:SF1">
    <property type="entry name" value="GP-PDE DOMAIN-CONTAINING PROTEIN"/>
    <property type="match status" value="1"/>
</dbReference>
<keyword evidence="3" id="KW-1185">Reference proteome</keyword>
<reference evidence="2 3" key="1">
    <citation type="journal article" date="2014" name="Proc. Natl. Acad. Sci. U.S.A.">
        <title>Trajectory and genomic determinants of fungal-pathogen speciation and host adaptation.</title>
        <authorList>
            <person name="Hu X."/>
            <person name="Xiao G."/>
            <person name="Zheng P."/>
            <person name="Shang Y."/>
            <person name="Su Y."/>
            <person name="Zhang X."/>
            <person name="Liu X."/>
            <person name="Zhan S."/>
            <person name="St Leger R.J."/>
            <person name="Wang C."/>
        </authorList>
    </citation>
    <scope>NUCLEOTIDE SEQUENCE [LARGE SCALE GENOMIC DNA]</scope>
    <source>
        <strain evidence="2 3">ARSEF 977</strain>
    </source>
</reference>
<dbReference type="SUPFAM" id="SSF51695">
    <property type="entry name" value="PLC-like phosphodiesterases"/>
    <property type="match status" value="1"/>
</dbReference>
<dbReference type="PROSITE" id="PS51704">
    <property type="entry name" value="GP_PDE"/>
    <property type="match status" value="1"/>
</dbReference>
<dbReference type="GO" id="GO:0006629">
    <property type="term" value="P:lipid metabolic process"/>
    <property type="evidence" value="ECO:0007669"/>
    <property type="project" value="InterPro"/>
</dbReference>
<dbReference type="EMBL" id="AZNH01000005">
    <property type="protein sequence ID" value="KID90391.1"/>
    <property type="molecule type" value="Genomic_DNA"/>
</dbReference>
<gene>
    <name evidence="2" type="ORF">MGU_02268</name>
</gene>
<dbReference type="AlphaFoldDB" id="A0A0B4HKD3"/>
<dbReference type="InterPro" id="IPR030395">
    <property type="entry name" value="GP_PDE_dom"/>
</dbReference>
<dbReference type="InterPro" id="IPR017946">
    <property type="entry name" value="PLC-like_Pdiesterase_TIM-brl"/>
</dbReference>
<comment type="caution">
    <text evidence="2">The sequence shown here is derived from an EMBL/GenBank/DDBJ whole genome shotgun (WGS) entry which is preliminary data.</text>
</comment>
<dbReference type="PANTHER" id="PTHR43805">
    <property type="entry name" value="GLYCEROPHOSPHORYL DIESTER PHOSPHODIESTERASE"/>
    <property type="match status" value="1"/>
</dbReference>
<proteinExistence type="predicted"/>
<dbReference type="Proteomes" id="UP000031192">
    <property type="component" value="Unassembled WGS sequence"/>
</dbReference>
<dbReference type="OrthoDB" id="1058301at2759"/>